<organism evidence="1 2">
    <name type="scientific">Caballeronia sordidicola</name>
    <name type="common">Burkholderia sordidicola</name>
    <dbReference type="NCBI Taxonomy" id="196367"/>
    <lineage>
        <taxon>Bacteria</taxon>
        <taxon>Pseudomonadati</taxon>
        <taxon>Pseudomonadota</taxon>
        <taxon>Betaproteobacteria</taxon>
        <taxon>Burkholderiales</taxon>
        <taxon>Burkholderiaceae</taxon>
        <taxon>Caballeronia</taxon>
    </lineage>
</organism>
<sequence length="55" mass="6475">MRVRTFIDFMIERVADNTRFFLDTSDLRAACAQISSPRIRSQTFALNFCTWKGIR</sequence>
<comment type="caution">
    <text evidence="1">The sequence shown here is derived from an EMBL/GenBank/DDBJ whole genome shotgun (WGS) entry which is preliminary data.</text>
</comment>
<dbReference type="AlphaFoldDB" id="A0A242MUB3"/>
<proteinExistence type="predicted"/>
<evidence type="ECO:0000313" key="2">
    <source>
        <dbReference type="Proteomes" id="UP000195221"/>
    </source>
</evidence>
<evidence type="ECO:0000313" key="1">
    <source>
        <dbReference type="EMBL" id="OTP75029.1"/>
    </source>
</evidence>
<dbReference type="Proteomes" id="UP000195221">
    <property type="component" value="Unassembled WGS sequence"/>
</dbReference>
<gene>
    <name evidence="1" type="ORF">PAMC26577_14250</name>
</gene>
<reference evidence="1 2" key="1">
    <citation type="submission" date="2017-03" db="EMBL/GenBank/DDBJ databases">
        <title>Genome analysis of strain PAMC 26577.</title>
        <authorList>
            <person name="Oh H.-M."/>
            <person name="Yang J.-A."/>
        </authorList>
    </citation>
    <scope>NUCLEOTIDE SEQUENCE [LARGE SCALE GENOMIC DNA]</scope>
    <source>
        <strain evidence="1 2">PAMC 26577</strain>
    </source>
</reference>
<accession>A0A242MUB3</accession>
<protein>
    <submittedName>
        <fullName evidence="1">Uncharacterized protein</fullName>
    </submittedName>
</protein>
<name>A0A242MUB3_CABSO</name>
<dbReference type="EMBL" id="NBTZ01000056">
    <property type="protein sequence ID" value="OTP75029.1"/>
    <property type="molecule type" value="Genomic_DNA"/>
</dbReference>